<evidence type="ECO:0000313" key="1">
    <source>
        <dbReference type="EMBL" id="CZE47475.1"/>
    </source>
</evidence>
<dbReference type="Proteomes" id="UP000069632">
    <property type="component" value="Unassembled WGS sequence"/>
</dbReference>
<dbReference type="OrthoDB" id="1436842at2"/>
<accession>A0A128ERY8</accession>
<name>A0A128ERY8_9BACT</name>
<keyword evidence="2" id="KW-1185">Reference proteome</keyword>
<gene>
    <name evidence="1" type="ORF">ERS672216_00904</name>
</gene>
<organism evidence="1 2">
    <name type="scientific">Campylobacter geochelonis</name>
    <dbReference type="NCBI Taxonomy" id="1780362"/>
    <lineage>
        <taxon>Bacteria</taxon>
        <taxon>Pseudomonadati</taxon>
        <taxon>Campylobacterota</taxon>
        <taxon>Epsilonproteobacteria</taxon>
        <taxon>Campylobacterales</taxon>
        <taxon>Campylobacteraceae</taxon>
        <taxon>Campylobacter</taxon>
    </lineage>
</organism>
<protein>
    <recommendedName>
        <fullName evidence="3">DUF4136 domain-containing protein</fullName>
    </recommendedName>
</protein>
<evidence type="ECO:0008006" key="3">
    <source>
        <dbReference type="Google" id="ProtNLM"/>
    </source>
</evidence>
<reference evidence="1 2" key="1">
    <citation type="submission" date="2016-02" db="EMBL/GenBank/DDBJ databases">
        <authorList>
            <consortium name="Pathogen Informatics"/>
        </authorList>
    </citation>
    <scope>NUCLEOTIDE SEQUENCE [LARGE SCALE GENOMIC DNA]</scope>
    <source>
        <strain evidence="1 2">RC20</strain>
    </source>
</reference>
<dbReference type="AlphaFoldDB" id="A0A128ERY8"/>
<dbReference type="EMBL" id="FIZP01000003">
    <property type="protein sequence ID" value="CZE47475.1"/>
    <property type="molecule type" value="Genomic_DNA"/>
</dbReference>
<dbReference type="RefSeq" id="WP_075495188.1">
    <property type="nucleotide sequence ID" value="NZ_CP053844.1"/>
</dbReference>
<sequence length="141" mass="16610">MVKNVGVLCILLFIFTGCSIVSQEAYVVPNSYKENTKTYYVEHLITDKNDLNKLIEKAIIKNGFSVVNNHKQADVIVTYIDRWFWDMGNYLILLKIQFRDSKNKFPMIVGENARTSFARKEPEFMVDELIKVMFEKQNRRF</sequence>
<evidence type="ECO:0000313" key="2">
    <source>
        <dbReference type="Proteomes" id="UP000069632"/>
    </source>
</evidence>
<dbReference type="PROSITE" id="PS51257">
    <property type="entry name" value="PROKAR_LIPOPROTEIN"/>
    <property type="match status" value="1"/>
</dbReference>
<proteinExistence type="predicted"/>